<proteinExistence type="predicted"/>
<dbReference type="RefSeq" id="WP_177168920.1">
    <property type="nucleotide sequence ID" value="NZ_AP027363.1"/>
</dbReference>
<dbReference type="STRING" id="349064.SAMN05660429_02550"/>
<sequence>MSLYKSQRQRRQEKRNRPYNVSKRGVRDDYIDKQILVIHQAMVEKLIAQPALVADVIKQVEARKETGKLNYSGYLTWISLLENIENHDWFRKGVLEDSPRMKRLRRKTPLVNILTEQERQQALTQGAIGEIDDPDILFL</sequence>
<dbReference type="EMBL" id="FOHK01000013">
    <property type="protein sequence ID" value="SET74312.1"/>
    <property type="molecule type" value="Genomic_DNA"/>
</dbReference>
<name>A0A1I0GT34_THASX</name>
<protein>
    <submittedName>
        <fullName evidence="2">Uncharacterized protein</fullName>
    </submittedName>
</protein>
<organism evidence="2 3">
    <name type="scientific">Thalassotalea agarivorans</name>
    <name type="common">Thalassomonas agarivorans</name>
    <dbReference type="NCBI Taxonomy" id="349064"/>
    <lineage>
        <taxon>Bacteria</taxon>
        <taxon>Pseudomonadati</taxon>
        <taxon>Pseudomonadota</taxon>
        <taxon>Gammaproteobacteria</taxon>
        <taxon>Alteromonadales</taxon>
        <taxon>Colwelliaceae</taxon>
        <taxon>Thalassotalea</taxon>
    </lineage>
</organism>
<evidence type="ECO:0000313" key="2">
    <source>
        <dbReference type="EMBL" id="SET74312.1"/>
    </source>
</evidence>
<evidence type="ECO:0000256" key="1">
    <source>
        <dbReference type="SAM" id="MobiDB-lite"/>
    </source>
</evidence>
<feature type="region of interest" description="Disordered" evidence="1">
    <location>
        <begin position="1"/>
        <end position="21"/>
    </location>
</feature>
<gene>
    <name evidence="2" type="ORF">SAMN05660429_02550</name>
</gene>
<keyword evidence="3" id="KW-1185">Reference proteome</keyword>
<accession>A0A1I0GT34</accession>
<evidence type="ECO:0000313" key="3">
    <source>
        <dbReference type="Proteomes" id="UP000199308"/>
    </source>
</evidence>
<dbReference type="Proteomes" id="UP000199308">
    <property type="component" value="Unassembled WGS sequence"/>
</dbReference>
<dbReference type="AlphaFoldDB" id="A0A1I0GT34"/>
<reference evidence="2 3" key="1">
    <citation type="submission" date="2016-10" db="EMBL/GenBank/DDBJ databases">
        <authorList>
            <person name="de Groot N.N."/>
        </authorList>
    </citation>
    <scope>NUCLEOTIDE SEQUENCE [LARGE SCALE GENOMIC DNA]</scope>
    <source>
        <strain evidence="2 3">DSM 19706</strain>
    </source>
</reference>